<dbReference type="AlphaFoldDB" id="A0A3B0YFJ6"/>
<dbReference type="EMBL" id="UOFN01000048">
    <property type="protein sequence ID" value="VAW75520.1"/>
    <property type="molecule type" value="Genomic_DNA"/>
</dbReference>
<organism evidence="1">
    <name type="scientific">hydrothermal vent metagenome</name>
    <dbReference type="NCBI Taxonomy" id="652676"/>
    <lineage>
        <taxon>unclassified sequences</taxon>
        <taxon>metagenomes</taxon>
        <taxon>ecological metagenomes</taxon>
    </lineage>
</organism>
<reference evidence="1" key="1">
    <citation type="submission" date="2018-06" db="EMBL/GenBank/DDBJ databases">
        <authorList>
            <person name="Zhirakovskaya E."/>
        </authorList>
    </citation>
    <scope>NUCLEOTIDE SEQUENCE</scope>
</reference>
<gene>
    <name evidence="1" type="ORF">MNBD_GAMMA15-2427</name>
</gene>
<feature type="non-terminal residue" evidence="1">
    <location>
        <position position="73"/>
    </location>
</feature>
<proteinExistence type="predicted"/>
<name>A0A3B0YFJ6_9ZZZZ</name>
<accession>A0A3B0YFJ6</accession>
<evidence type="ECO:0000313" key="1">
    <source>
        <dbReference type="EMBL" id="VAW75520.1"/>
    </source>
</evidence>
<protein>
    <submittedName>
        <fullName evidence="1">Uncharacterized protein</fullName>
    </submittedName>
</protein>
<sequence length="73" mass="8469">MRKNEEMMSIRHLFLMLFSGVFWPSILIADDYPSSYIAKQLDEAKKAVVVSVTSMKPGQLIKVDYVSRPVWIY</sequence>